<evidence type="ECO:0000256" key="3">
    <source>
        <dbReference type="ARBA" id="ARBA00023163"/>
    </source>
</evidence>
<dbReference type="Gene3D" id="2.60.120.10">
    <property type="entry name" value="Jelly Rolls"/>
    <property type="match status" value="1"/>
</dbReference>
<dbReference type="PROSITE" id="PS01124">
    <property type="entry name" value="HTH_ARAC_FAMILY_2"/>
    <property type="match status" value="1"/>
</dbReference>
<keyword evidence="1" id="KW-0805">Transcription regulation</keyword>
<dbReference type="SUPFAM" id="SSF51215">
    <property type="entry name" value="Regulatory protein AraC"/>
    <property type="match status" value="1"/>
</dbReference>
<dbReference type="RefSeq" id="WP_184657016.1">
    <property type="nucleotide sequence ID" value="NZ_CP031518.1"/>
</dbReference>
<protein>
    <submittedName>
        <fullName evidence="5">AraC-like DNA-binding protein</fullName>
    </submittedName>
</protein>
<comment type="caution">
    <text evidence="5">The sequence shown here is derived from an EMBL/GenBank/DDBJ whole genome shotgun (WGS) entry which is preliminary data.</text>
</comment>
<dbReference type="AlphaFoldDB" id="A0A7W8G795"/>
<dbReference type="PANTHER" id="PTHR43280">
    <property type="entry name" value="ARAC-FAMILY TRANSCRIPTIONAL REGULATOR"/>
    <property type="match status" value="1"/>
</dbReference>
<dbReference type="GO" id="GO:0043565">
    <property type="term" value="F:sequence-specific DNA binding"/>
    <property type="evidence" value="ECO:0007669"/>
    <property type="project" value="InterPro"/>
</dbReference>
<dbReference type="InterPro" id="IPR003313">
    <property type="entry name" value="AraC-bd"/>
</dbReference>
<dbReference type="SMART" id="SM00342">
    <property type="entry name" value="HTH_ARAC"/>
    <property type="match status" value="1"/>
</dbReference>
<evidence type="ECO:0000256" key="1">
    <source>
        <dbReference type="ARBA" id="ARBA00023015"/>
    </source>
</evidence>
<accession>A0A7W8G795</accession>
<dbReference type="InterPro" id="IPR037923">
    <property type="entry name" value="HTH-like"/>
</dbReference>
<dbReference type="Pfam" id="PF12833">
    <property type="entry name" value="HTH_18"/>
    <property type="match status" value="1"/>
</dbReference>
<reference evidence="5 6" key="1">
    <citation type="submission" date="2020-08" db="EMBL/GenBank/DDBJ databases">
        <title>Genomic Encyclopedia of Type Strains, Phase IV (KMG-IV): sequencing the most valuable type-strain genomes for metagenomic binning, comparative biology and taxonomic classification.</title>
        <authorList>
            <person name="Goeker M."/>
        </authorList>
    </citation>
    <scope>NUCLEOTIDE SEQUENCE [LARGE SCALE GENOMIC DNA]</scope>
    <source>
        <strain evidence="5 6">DSM 103462</strain>
    </source>
</reference>
<dbReference type="GO" id="GO:0003700">
    <property type="term" value="F:DNA-binding transcription factor activity"/>
    <property type="evidence" value="ECO:0007669"/>
    <property type="project" value="InterPro"/>
</dbReference>
<dbReference type="SUPFAM" id="SSF46689">
    <property type="entry name" value="Homeodomain-like"/>
    <property type="match status" value="2"/>
</dbReference>
<dbReference type="InterPro" id="IPR014710">
    <property type="entry name" value="RmlC-like_jellyroll"/>
</dbReference>
<name>A0A7W8G795_9SPIR</name>
<feature type="domain" description="HTH araC/xylS-type" evidence="4">
    <location>
        <begin position="178"/>
        <end position="276"/>
    </location>
</feature>
<dbReference type="EMBL" id="JACHFQ010000001">
    <property type="protein sequence ID" value="MBB5225100.1"/>
    <property type="molecule type" value="Genomic_DNA"/>
</dbReference>
<dbReference type="PANTHER" id="PTHR43280:SF27">
    <property type="entry name" value="TRANSCRIPTIONAL REGULATOR MTLR"/>
    <property type="match status" value="1"/>
</dbReference>
<evidence type="ECO:0000313" key="6">
    <source>
        <dbReference type="Proteomes" id="UP000518887"/>
    </source>
</evidence>
<dbReference type="InterPro" id="IPR009057">
    <property type="entry name" value="Homeodomain-like_sf"/>
</dbReference>
<sequence>MQKEIIKYPHIHGVSFTNEGIPTSFPSHWHNAAEFILILKDGCKYKIDGRLYAPEKGDILLVWPRELHEVVHTQENGLVLIQFSSYLLESNSDFAAASHFLNECHILKRKENPELAAKIEDLIYQIRDMQKNTQYFTETRCKLLVYEILLILGDFILKEHQQSLGNENFSDRLWEYIRYACSYIAEHSAENITQAEVAEKTGLSQYYFSKLFNEYTKMSFPSYLAGIRVQNAINLLENESLSVTDCAFEAGFQSTTTFNKLFHERTGCSPRQYRKMRSQNKQE</sequence>
<keyword evidence="2 5" id="KW-0238">DNA-binding</keyword>
<keyword evidence="3" id="KW-0804">Transcription</keyword>
<gene>
    <name evidence="5" type="ORF">HNP76_000440</name>
</gene>
<evidence type="ECO:0000256" key="2">
    <source>
        <dbReference type="ARBA" id="ARBA00023125"/>
    </source>
</evidence>
<evidence type="ECO:0000313" key="5">
    <source>
        <dbReference type="EMBL" id="MBB5225100.1"/>
    </source>
</evidence>
<keyword evidence="6" id="KW-1185">Reference proteome</keyword>
<evidence type="ECO:0000259" key="4">
    <source>
        <dbReference type="PROSITE" id="PS01124"/>
    </source>
</evidence>
<dbReference type="Gene3D" id="1.10.10.60">
    <property type="entry name" value="Homeodomain-like"/>
    <property type="match status" value="2"/>
</dbReference>
<dbReference type="Pfam" id="PF02311">
    <property type="entry name" value="AraC_binding"/>
    <property type="match status" value="1"/>
</dbReference>
<dbReference type="Proteomes" id="UP000518887">
    <property type="component" value="Unassembled WGS sequence"/>
</dbReference>
<dbReference type="InterPro" id="IPR018060">
    <property type="entry name" value="HTH_AraC"/>
</dbReference>
<organism evidence="5 6">
    <name type="scientific">Treponema ruminis</name>
    <dbReference type="NCBI Taxonomy" id="744515"/>
    <lineage>
        <taxon>Bacteria</taxon>
        <taxon>Pseudomonadati</taxon>
        <taxon>Spirochaetota</taxon>
        <taxon>Spirochaetia</taxon>
        <taxon>Spirochaetales</taxon>
        <taxon>Treponemataceae</taxon>
        <taxon>Treponema</taxon>
    </lineage>
</organism>
<proteinExistence type="predicted"/>